<dbReference type="Gene3D" id="1.20.58.2200">
    <property type="match status" value="1"/>
</dbReference>
<sequence length="444" mass="48656">MRKIHAPDNTRMPVITKPHHSVKRIGLALTLCLASSLSNFALAESHVERTVKATGTLTAIVNKNYIDAGVSRNQIMVAILAANPHAFKGGNINYMLGGVDLRLPTVESIKNISQADASNLLSEHYRYFRRGQTGNLPAPTFITLASSDQVDALVKEKEQQSEKLDTLTDERSKLSDMVKRLEEEKATRDRELKALEERIQTLQASSTSLGNTTADLKLKLNNGELTGEGAKLLESLQDRNESLNAQLQSARSEMAESTRMEISLERRMSDIQEENAAMAEALKKQGISPVEILEKTQQEGAKDSTQDAAPVTTTTDATTTPVDNSAALDSGIMSKINWIWLLPALGILLLAGLLWKLLSKPKNRRQKAAAQTPTPAFVDYNQAIDPAAEIEQEPPLEVSIKLDVARAYIEAGDHNAAREMLNEVMDEGNTQQQLEAQGILETIA</sequence>
<dbReference type="NCBIfam" id="TIGR03505">
    <property type="entry name" value="FimV_core"/>
    <property type="match status" value="1"/>
</dbReference>
<dbReference type="NCBIfam" id="TIGR03504">
    <property type="entry name" value="FimV_Cterm"/>
    <property type="match status" value="1"/>
</dbReference>
<feature type="transmembrane region" description="Helical" evidence="3">
    <location>
        <begin position="338"/>
        <end position="358"/>
    </location>
</feature>
<dbReference type="RefSeq" id="WP_109837398.1">
    <property type="nucleotide sequence ID" value="NZ_QGKM01000022.1"/>
</dbReference>
<evidence type="ECO:0008006" key="7">
    <source>
        <dbReference type="Google" id="ProtNLM"/>
    </source>
</evidence>
<evidence type="ECO:0000256" key="4">
    <source>
        <dbReference type="SAM" id="SignalP"/>
    </source>
</evidence>
<feature type="coiled-coil region" evidence="1">
    <location>
        <begin position="150"/>
        <end position="260"/>
    </location>
</feature>
<evidence type="ECO:0000313" key="5">
    <source>
        <dbReference type="EMBL" id="PWQ97797.1"/>
    </source>
</evidence>
<proteinExistence type="predicted"/>
<feature type="region of interest" description="Disordered" evidence="2">
    <location>
        <begin position="297"/>
        <end position="318"/>
    </location>
</feature>
<keyword evidence="3" id="KW-0812">Transmembrane</keyword>
<evidence type="ECO:0000256" key="2">
    <source>
        <dbReference type="SAM" id="MobiDB-lite"/>
    </source>
</evidence>
<gene>
    <name evidence="5" type="ORF">DKW60_09370</name>
</gene>
<dbReference type="EMBL" id="QGKM01000022">
    <property type="protein sequence ID" value="PWQ97797.1"/>
    <property type="molecule type" value="Genomic_DNA"/>
</dbReference>
<keyword evidence="1" id="KW-0175">Coiled coil</keyword>
<keyword evidence="3" id="KW-1133">Transmembrane helix</keyword>
<evidence type="ECO:0000313" key="6">
    <source>
        <dbReference type="Proteomes" id="UP000245539"/>
    </source>
</evidence>
<organism evidence="5 6">
    <name type="scientific">Leucothrix pacifica</name>
    <dbReference type="NCBI Taxonomy" id="1247513"/>
    <lineage>
        <taxon>Bacteria</taxon>
        <taxon>Pseudomonadati</taxon>
        <taxon>Pseudomonadota</taxon>
        <taxon>Gammaproteobacteria</taxon>
        <taxon>Thiotrichales</taxon>
        <taxon>Thiotrichaceae</taxon>
        <taxon>Leucothrix</taxon>
    </lineage>
</organism>
<keyword evidence="6" id="KW-1185">Reference proteome</keyword>
<keyword evidence="3" id="KW-0472">Membrane</keyword>
<reference evidence="5 6" key="1">
    <citation type="submission" date="2018-05" db="EMBL/GenBank/DDBJ databases">
        <title>Leucothrix arctica sp. nov., isolated from Arctic seawater.</title>
        <authorList>
            <person name="Choi A."/>
            <person name="Baek K."/>
        </authorList>
    </citation>
    <scope>NUCLEOTIDE SEQUENCE [LARGE SCALE GENOMIC DNA]</scope>
    <source>
        <strain evidence="5 6">JCM 18388</strain>
    </source>
</reference>
<feature type="compositionally biased region" description="Low complexity" evidence="2">
    <location>
        <begin position="307"/>
        <end position="318"/>
    </location>
</feature>
<comment type="caution">
    <text evidence="5">The sequence shown here is derived from an EMBL/GenBank/DDBJ whole genome shotgun (WGS) entry which is preliminary data.</text>
</comment>
<dbReference type="AlphaFoldDB" id="A0A317CHB7"/>
<dbReference type="InterPro" id="IPR038440">
    <property type="entry name" value="FimV_C_sf"/>
</dbReference>
<evidence type="ECO:0000256" key="3">
    <source>
        <dbReference type="SAM" id="Phobius"/>
    </source>
</evidence>
<dbReference type="Proteomes" id="UP000245539">
    <property type="component" value="Unassembled WGS sequence"/>
</dbReference>
<accession>A0A317CHB7</accession>
<dbReference type="InterPro" id="IPR020012">
    <property type="entry name" value="LysM_FimV"/>
</dbReference>
<keyword evidence="4" id="KW-0732">Signal</keyword>
<feature type="chain" id="PRO_5016283393" description="LysM domain-containing protein" evidence="4">
    <location>
        <begin position="44"/>
        <end position="444"/>
    </location>
</feature>
<dbReference type="InterPro" id="IPR020011">
    <property type="entry name" value="FimV_C"/>
</dbReference>
<dbReference type="OrthoDB" id="5298707at2"/>
<evidence type="ECO:0000256" key="1">
    <source>
        <dbReference type="SAM" id="Coils"/>
    </source>
</evidence>
<name>A0A317CHB7_9GAMM</name>
<protein>
    <recommendedName>
        <fullName evidence="7">LysM domain-containing protein</fullName>
    </recommendedName>
</protein>
<feature type="signal peptide" evidence="4">
    <location>
        <begin position="1"/>
        <end position="43"/>
    </location>
</feature>